<feature type="compositionally biased region" description="Pro residues" evidence="1">
    <location>
        <begin position="77"/>
        <end position="98"/>
    </location>
</feature>
<dbReference type="Proteomes" id="UP000799767">
    <property type="component" value="Unassembled WGS sequence"/>
</dbReference>
<dbReference type="GeneID" id="54470209"/>
<name>A0A6A6Q4X7_9PEZI</name>
<reference evidence="2" key="1">
    <citation type="journal article" date="2020" name="Stud. Mycol.">
        <title>101 Dothideomycetes genomes: a test case for predicting lifestyles and emergence of pathogens.</title>
        <authorList>
            <person name="Haridas S."/>
            <person name="Albert R."/>
            <person name="Binder M."/>
            <person name="Bloem J."/>
            <person name="Labutti K."/>
            <person name="Salamov A."/>
            <person name="Andreopoulos B."/>
            <person name="Baker S."/>
            <person name="Barry K."/>
            <person name="Bills G."/>
            <person name="Bluhm B."/>
            <person name="Cannon C."/>
            <person name="Castanera R."/>
            <person name="Culley D."/>
            <person name="Daum C."/>
            <person name="Ezra D."/>
            <person name="Gonzalez J."/>
            <person name="Henrissat B."/>
            <person name="Kuo A."/>
            <person name="Liang C."/>
            <person name="Lipzen A."/>
            <person name="Lutzoni F."/>
            <person name="Magnuson J."/>
            <person name="Mondo S."/>
            <person name="Nolan M."/>
            <person name="Ohm R."/>
            <person name="Pangilinan J."/>
            <person name="Park H.-J."/>
            <person name="Ramirez L."/>
            <person name="Alfaro M."/>
            <person name="Sun H."/>
            <person name="Tritt A."/>
            <person name="Yoshinaga Y."/>
            <person name="Zwiers L.-H."/>
            <person name="Turgeon B."/>
            <person name="Goodwin S."/>
            <person name="Spatafora J."/>
            <person name="Crous P."/>
            <person name="Grigoriev I."/>
        </authorList>
    </citation>
    <scope>NUCLEOTIDE SEQUENCE</scope>
    <source>
        <strain evidence="2">CBS 113389</strain>
    </source>
</reference>
<dbReference type="OrthoDB" id="10057496at2759"/>
<dbReference type="EMBL" id="MU001631">
    <property type="protein sequence ID" value="KAF2487420.1"/>
    <property type="molecule type" value="Genomic_DNA"/>
</dbReference>
<proteinExistence type="predicted"/>
<evidence type="ECO:0000313" key="2">
    <source>
        <dbReference type="EMBL" id="KAF2487420.1"/>
    </source>
</evidence>
<sequence length="306" mass="33982">MLLDGRFASPFSSSFLFFVGFHEDCGTRLYSCFTLPCCLLVTEQNSFPGERPPHEQPPRNLLARRRWHPDSAGKKANPPPPQPPKPEPPTPPTEPTPQPAAVQMFYLPTPLAPIPWAWQPAPWLRAPVGINGLCTAPVPAPPPAAAEALVPPPPAETREEKKVAKEKKAKKFNANAPPSLAKGVNYMYPLEHTILHIFRKAAPVWEERYRGRKLEFKVFKVSVHFTVKMVVENVLRKSRDADVLEVCKGWAVTETVEGGNGTWEKGTTIEYDSEKAGGSLESMGWSAKRGSSLPPVWLVVHKVDFK</sequence>
<dbReference type="AlphaFoldDB" id="A0A6A6Q4X7"/>
<protein>
    <submittedName>
        <fullName evidence="2">Uncharacterized protein</fullName>
    </submittedName>
</protein>
<evidence type="ECO:0000256" key="1">
    <source>
        <dbReference type="SAM" id="MobiDB-lite"/>
    </source>
</evidence>
<dbReference type="RefSeq" id="XP_033593989.1">
    <property type="nucleotide sequence ID" value="XM_033729207.1"/>
</dbReference>
<gene>
    <name evidence="2" type="ORF">BDY17DRAFT_11075</name>
</gene>
<feature type="region of interest" description="Disordered" evidence="1">
    <location>
        <begin position="46"/>
        <end position="99"/>
    </location>
</feature>
<accession>A0A6A6Q4X7</accession>
<organism evidence="2 3">
    <name type="scientific">Neohortaea acidophila</name>
    <dbReference type="NCBI Taxonomy" id="245834"/>
    <lineage>
        <taxon>Eukaryota</taxon>
        <taxon>Fungi</taxon>
        <taxon>Dikarya</taxon>
        <taxon>Ascomycota</taxon>
        <taxon>Pezizomycotina</taxon>
        <taxon>Dothideomycetes</taxon>
        <taxon>Dothideomycetidae</taxon>
        <taxon>Mycosphaerellales</taxon>
        <taxon>Teratosphaeriaceae</taxon>
        <taxon>Neohortaea</taxon>
    </lineage>
</organism>
<evidence type="ECO:0000313" key="3">
    <source>
        <dbReference type="Proteomes" id="UP000799767"/>
    </source>
</evidence>
<keyword evidence="3" id="KW-1185">Reference proteome</keyword>